<dbReference type="CDD" id="cd19094">
    <property type="entry name" value="AKR_Tas-like"/>
    <property type="match status" value="1"/>
</dbReference>
<protein>
    <submittedName>
        <fullName evidence="3">Predicted oxidoreductase</fullName>
    </submittedName>
</protein>
<evidence type="ECO:0000256" key="1">
    <source>
        <dbReference type="ARBA" id="ARBA00023002"/>
    </source>
</evidence>
<dbReference type="STRING" id="633194.SAMN05421759_102427"/>
<dbReference type="Proteomes" id="UP000186684">
    <property type="component" value="Unassembled WGS sequence"/>
</dbReference>
<dbReference type="SUPFAM" id="SSF51430">
    <property type="entry name" value="NAD(P)-linked oxidoreductase"/>
    <property type="match status" value="1"/>
</dbReference>
<dbReference type="InterPro" id="IPR050523">
    <property type="entry name" value="AKR_Detox_Biosynth"/>
</dbReference>
<sequence>MSLTKNPLGRSGLEVTEFCLGTMTFGNQTDEKTAHAQIEHAAAAGINFMDAAEMYPVNPVRAETVGRTEEILGNWFAKSGKRHEWILATKVSGAGLEAVRDGAPISPATMTEALEASLRRLQTDVIDLYQLHWPNRGSYAFRQQWGFAPETQDTAETRQHMADCLGWAAREVDRGTIRAMGLSNESAWGTMAWNRLAEAEGLPRMESVQNEYSLMYRMADTDLAEVLLHEEVGFLPYSPLAAGLLSGKYQDGSVPEGSRMAVDIAFGGDGGLGGRKTDRAFVAAAAYLQVARDFGHDPAQMAFAWSARRPFVTSSIFGATTLAQLDHALDAIDVTLSEECLAALDAVHRAHPFPF</sequence>
<dbReference type="InterPro" id="IPR036812">
    <property type="entry name" value="NAD(P)_OxRdtase_dom_sf"/>
</dbReference>
<evidence type="ECO:0000313" key="3">
    <source>
        <dbReference type="EMBL" id="SIS69497.1"/>
    </source>
</evidence>
<accession>A0A1N7L6R4</accession>
<dbReference type="Pfam" id="PF00248">
    <property type="entry name" value="Aldo_ket_red"/>
    <property type="match status" value="1"/>
</dbReference>
<dbReference type="EMBL" id="FTOQ01000002">
    <property type="protein sequence ID" value="SIS69497.1"/>
    <property type="molecule type" value="Genomic_DNA"/>
</dbReference>
<evidence type="ECO:0000313" key="4">
    <source>
        <dbReference type="Proteomes" id="UP000186684"/>
    </source>
</evidence>
<proteinExistence type="predicted"/>
<evidence type="ECO:0000259" key="2">
    <source>
        <dbReference type="Pfam" id="PF00248"/>
    </source>
</evidence>
<organism evidence="3 4">
    <name type="scientific">Roseivivax lentus</name>
    <dbReference type="NCBI Taxonomy" id="633194"/>
    <lineage>
        <taxon>Bacteria</taxon>
        <taxon>Pseudomonadati</taxon>
        <taxon>Pseudomonadota</taxon>
        <taxon>Alphaproteobacteria</taxon>
        <taxon>Rhodobacterales</taxon>
        <taxon>Roseobacteraceae</taxon>
        <taxon>Roseivivax</taxon>
    </lineage>
</organism>
<gene>
    <name evidence="3" type="ORF">SAMN05421759_102427</name>
</gene>
<feature type="domain" description="NADP-dependent oxidoreductase" evidence="2">
    <location>
        <begin position="19"/>
        <end position="347"/>
    </location>
</feature>
<dbReference type="PANTHER" id="PTHR43364">
    <property type="entry name" value="NADH-SPECIFIC METHYLGLYOXAL REDUCTASE-RELATED"/>
    <property type="match status" value="1"/>
</dbReference>
<dbReference type="GO" id="GO:0016491">
    <property type="term" value="F:oxidoreductase activity"/>
    <property type="evidence" value="ECO:0007669"/>
    <property type="project" value="UniProtKB-KW"/>
</dbReference>
<reference evidence="4" key="1">
    <citation type="submission" date="2017-01" db="EMBL/GenBank/DDBJ databases">
        <authorList>
            <person name="Varghese N."/>
            <person name="Submissions S."/>
        </authorList>
    </citation>
    <scope>NUCLEOTIDE SEQUENCE [LARGE SCALE GENOMIC DNA]</scope>
    <source>
        <strain evidence="4">DSM 29430</strain>
    </source>
</reference>
<name>A0A1N7L6R4_9RHOB</name>
<dbReference type="InterPro" id="IPR023210">
    <property type="entry name" value="NADP_OxRdtase_dom"/>
</dbReference>
<dbReference type="Gene3D" id="3.20.20.100">
    <property type="entry name" value="NADP-dependent oxidoreductase domain"/>
    <property type="match status" value="1"/>
</dbReference>
<dbReference type="PANTHER" id="PTHR43364:SF4">
    <property type="entry name" value="NAD(P)-LINKED OXIDOREDUCTASE SUPERFAMILY PROTEIN"/>
    <property type="match status" value="1"/>
</dbReference>
<keyword evidence="1" id="KW-0560">Oxidoreductase</keyword>
<keyword evidence="4" id="KW-1185">Reference proteome</keyword>
<dbReference type="AlphaFoldDB" id="A0A1N7L6R4"/>